<dbReference type="InterPro" id="IPR036390">
    <property type="entry name" value="WH_DNA-bd_sf"/>
</dbReference>
<dbReference type="KEGG" id="mbr:MONBRDRAFT_33692"/>
<dbReference type="PANTHER" id="PTHR12768:SF4">
    <property type="entry name" value="BECLIN-1"/>
    <property type="match status" value="1"/>
</dbReference>
<feature type="coiled-coil region" evidence="2">
    <location>
        <begin position="538"/>
        <end position="662"/>
    </location>
</feature>
<dbReference type="PROSITE" id="PS50250">
    <property type="entry name" value="PCI"/>
    <property type="match status" value="1"/>
</dbReference>
<dbReference type="Pfam" id="PF04111">
    <property type="entry name" value="APG6"/>
    <property type="match status" value="1"/>
</dbReference>
<dbReference type="GO" id="GO:0006995">
    <property type="term" value="P:cellular response to nitrogen starvation"/>
    <property type="evidence" value="ECO:0000318"/>
    <property type="project" value="GO_Central"/>
</dbReference>
<dbReference type="InterPro" id="IPR040455">
    <property type="entry name" value="Atg6_BARA"/>
</dbReference>
<dbReference type="Gene3D" id="1.10.418.40">
    <property type="entry name" value="Autophagy protein 6/Beclin 1"/>
    <property type="match status" value="1"/>
</dbReference>
<keyword evidence="6" id="KW-1185">Reference proteome</keyword>
<dbReference type="eggNOG" id="KOG2751">
    <property type="taxonomic scope" value="Eukaryota"/>
</dbReference>
<dbReference type="GeneID" id="5893842"/>
<name>A9V6W5_MONBE</name>
<dbReference type="GO" id="GO:0034271">
    <property type="term" value="C:phosphatidylinositol 3-kinase complex, class III, type I"/>
    <property type="evidence" value="ECO:0000318"/>
    <property type="project" value="GO_Central"/>
</dbReference>
<dbReference type="Pfam" id="PF17675">
    <property type="entry name" value="APG6_N"/>
    <property type="match status" value="1"/>
</dbReference>
<dbReference type="GO" id="GO:0030674">
    <property type="term" value="F:protein-macromolecule adaptor activity"/>
    <property type="evidence" value="ECO:0000318"/>
    <property type="project" value="GO_Central"/>
</dbReference>
<sequence>MQYQGFNRFARLDFLARCCPPLQIPALTLAQELSATLSSPELYESACARLKVACEAQGVPLPANMPTEAEMATRREQALMAEAQSDQPLAPHEQLGDRATLLRKSHIEYERGDLTAAARYLARVPHYCKTPEDMLQYSLESARLAAEQGMWAHVITLVNKERLSKILPDHPKAEAQFNCLEGLATFMIGKLDKSVQLLASAAYTENGTACELMTSRDLSLMCGLSALASLDRPELVLLLQNTELKQHMESCPEIRELLRAMVKAQYRSLLDILQKVKPLAMADMYINKSWARLYENIIARAMIQHVTPYVALDLHAMAATFNMELEALEEQLVTLISEGRIAARIDNQHKVLHATQGNVRAAVIEDSVQTARDLVDNTMQEAHEQEFVRLHVDLAGTMDDLLIGLEAEAEAVDVTASTPGDKPLEPAAASAGASSPPADQQTPVIDVELLPYAGRAIFPLFRLSNLLDCAGSHDWAFLLTYLTPTACSSSGENTNMEALEQALGAMQNPKLLQELFDHLSSNSEIDHPLCEECTNSLLNNLDRELRDLGERRREMNDFLAASQSHSDHAPPEEELLDQLRLVDEEIETLSKQLTDLDAAEADLRSAIGDKEATIQELKNEEQRHLQSLHEAQLDLQDVDDERAELEIQQQELSDQLEFLRRTNVLNDAFHIWFDNHFGIINGFRLGRLPVVRVDADEINAAWGQALLLLHVMSLRLNVHFSKYQLVPNGSFSRIEEVATKAKLPLYMSGSRSMFGYSSADFDRAMVAFLHCLDEYRSQIQANDPHFDLPYTIQDDGLLDRRQEKLSVRLKSAEETWTRALKLMLTDLKWCLAWLCKQMV</sequence>
<dbReference type="Pfam" id="PF10602">
    <property type="entry name" value="RPN7"/>
    <property type="match status" value="1"/>
</dbReference>
<reference evidence="5 6" key="1">
    <citation type="journal article" date="2008" name="Nature">
        <title>The genome of the choanoflagellate Monosiga brevicollis and the origin of metazoans.</title>
        <authorList>
            <consortium name="JGI Sequencing"/>
            <person name="King N."/>
            <person name="Westbrook M.J."/>
            <person name="Young S.L."/>
            <person name="Kuo A."/>
            <person name="Abedin M."/>
            <person name="Chapman J."/>
            <person name="Fairclough S."/>
            <person name="Hellsten U."/>
            <person name="Isogai Y."/>
            <person name="Letunic I."/>
            <person name="Marr M."/>
            <person name="Pincus D."/>
            <person name="Putnam N."/>
            <person name="Rokas A."/>
            <person name="Wright K.J."/>
            <person name="Zuzow R."/>
            <person name="Dirks W."/>
            <person name="Good M."/>
            <person name="Goodstein D."/>
            <person name="Lemons D."/>
            <person name="Li W."/>
            <person name="Lyons J.B."/>
            <person name="Morris A."/>
            <person name="Nichols S."/>
            <person name="Richter D.J."/>
            <person name="Salamov A."/>
            <person name="Bork P."/>
            <person name="Lim W.A."/>
            <person name="Manning G."/>
            <person name="Miller W.T."/>
            <person name="McGinnis W."/>
            <person name="Shapiro H."/>
            <person name="Tjian R."/>
            <person name="Grigoriev I.V."/>
            <person name="Rokhsar D."/>
        </authorList>
    </citation>
    <scope>NUCLEOTIDE SEQUENCE [LARGE SCALE GENOMIC DNA]</scope>
    <source>
        <strain evidence="6">MX1 / ATCC 50154</strain>
    </source>
</reference>
<organism evidence="5 6">
    <name type="scientific">Monosiga brevicollis</name>
    <name type="common">Choanoflagellate</name>
    <dbReference type="NCBI Taxonomy" id="81824"/>
    <lineage>
        <taxon>Eukaryota</taxon>
        <taxon>Choanoflagellata</taxon>
        <taxon>Craspedida</taxon>
        <taxon>Salpingoecidae</taxon>
        <taxon>Monosiga</taxon>
    </lineage>
</organism>
<dbReference type="AlphaFoldDB" id="A9V6W5"/>
<comment type="similarity">
    <text evidence="1">Belongs to the beclin family.</text>
</comment>
<dbReference type="GO" id="GO:0000423">
    <property type="term" value="P:mitophagy"/>
    <property type="evidence" value="ECO:0000318"/>
    <property type="project" value="GO_Central"/>
</dbReference>
<dbReference type="InParanoid" id="A9V6W5"/>
<dbReference type="InterPro" id="IPR038274">
    <property type="entry name" value="Atg6/Beclin_C_sf"/>
</dbReference>
<accession>A9V6W5</accession>
<dbReference type="eggNOG" id="KOG0686">
    <property type="taxonomic scope" value="Eukaryota"/>
</dbReference>
<dbReference type="SMART" id="SM00088">
    <property type="entry name" value="PINT"/>
    <property type="match status" value="1"/>
</dbReference>
<dbReference type="InterPro" id="IPR000717">
    <property type="entry name" value="PCI_dom"/>
</dbReference>
<evidence type="ECO:0000313" key="6">
    <source>
        <dbReference type="Proteomes" id="UP000001357"/>
    </source>
</evidence>
<protein>
    <recommendedName>
        <fullName evidence="4">PCI domain-containing protein</fullName>
    </recommendedName>
</protein>
<dbReference type="InterPro" id="IPR041691">
    <property type="entry name" value="Atg6/beclin_CC"/>
</dbReference>
<dbReference type="GO" id="GO:0000407">
    <property type="term" value="C:phagophore assembly site"/>
    <property type="evidence" value="ECO:0000318"/>
    <property type="project" value="GO_Central"/>
</dbReference>
<dbReference type="Proteomes" id="UP000001357">
    <property type="component" value="Unassembled WGS sequence"/>
</dbReference>
<dbReference type="Pfam" id="PF01399">
    <property type="entry name" value="PCI"/>
    <property type="match status" value="1"/>
</dbReference>
<dbReference type="GO" id="GO:0000045">
    <property type="term" value="P:autophagosome assembly"/>
    <property type="evidence" value="ECO:0000318"/>
    <property type="project" value="GO_Central"/>
</dbReference>
<evidence type="ECO:0000256" key="1">
    <source>
        <dbReference type="ARBA" id="ARBA00005965"/>
    </source>
</evidence>
<dbReference type="InterPro" id="IPR045135">
    <property type="entry name" value="Rpn7_N"/>
</dbReference>
<evidence type="ECO:0000256" key="3">
    <source>
        <dbReference type="SAM" id="MobiDB-lite"/>
    </source>
</evidence>
<feature type="domain" description="PCI" evidence="4">
    <location>
        <begin position="183"/>
        <end position="359"/>
    </location>
</feature>
<evidence type="ECO:0000259" key="4">
    <source>
        <dbReference type="PROSITE" id="PS50250"/>
    </source>
</evidence>
<dbReference type="PANTHER" id="PTHR12768">
    <property type="entry name" value="BECLIN 1"/>
    <property type="match status" value="1"/>
</dbReference>
<keyword evidence="2" id="KW-0175">Coiled coil</keyword>
<dbReference type="Gene3D" id="1.25.40.570">
    <property type="match status" value="1"/>
</dbReference>
<dbReference type="GO" id="GO:0045324">
    <property type="term" value="P:late endosome to vacuole transport"/>
    <property type="evidence" value="ECO:0000318"/>
    <property type="project" value="GO_Central"/>
</dbReference>
<dbReference type="STRING" id="81824.A9V6W5"/>
<feature type="compositionally biased region" description="Low complexity" evidence="3">
    <location>
        <begin position="426"/>
        <end position="438"/>
    </location>
</feature>
<dbReference type="EMBL" id="CH991564">
    <property type="protein sequence ID" value="EDQ86687.1"/>
    <property type="molecule type" value="Genomic_DNA"/>
</dbReference>
<feature type="region of interest" description="Disordered" evidence="3">
    <location>
        <begin position="414"/>
        <end position="440"/>
    </location>
</feature>
<dbReference type="GO" id="GO:0034272">
    <property type="term" value="C:phosphatidylinositol 3-kinase complex, class III, type II"/>
    <property type="evidence" value="ECO:0000318"/>
    <property type="project" value="GO_Central"/>
</dbReference>
<dbReference type="SUPFAM" id="SSF46785">
    <property type="entry name" value="Winged helix' DNA-binding domain"/>
    <property type="match status" value="1"/>
</dbReference>
<evidence type="ECO:0000256" key="2">
    <source>
        <dbReference type="SAM" id="Coils"/>
    </source>
</evidence>
<evidence type="ECO:0000313" key="5">
    <source>
        <dbReference type="EMBL" id="EDQ86687.1"/>
    </source>
</evidence>
<dbReference type="RefSeq" id="XP_001748523.1">
    <property type="nucleotide sequence ID" value="XM_001748471.1"/>
</dbReference>
<dbReference type="InterPro" id="IPR007243">
    <property type="entry name" value="Atg6/Beclin"/>
</dbReference>
<gene>
    <name evidence="5" type="ORF">MONBRDRAFT_33692</name>
</gene>
<dbReference type="GO" id="GO:0043548">
    <property type="term" value="F:phosphatidylinositol 3-kinase binding"/>
    <property type="evidence" value="ECO:0000318"/>
    <property type="project" value="GO_Central"/>
</dbReference>
<proteinExistence type="inferred from homology"/>